<keyword evidence="3" id="KW-1185">Reference proteome</keyword>
<evidence type="ECO:0000313" key="3">
    <source>
        <dbReference type="Proteomes" id="UP000250235"/>
    </source>
</evidence>
<proteinExistence type="predicted"/>
<organism evidence="2 3">
    <name type="scientific">Dorcoceras hygrometricum</name>
    <dbReference type="NCBI Taxonomy" id="472368"/>
    <lineage>
        <taxon>Eukaryota</taxon>
        <taxon>Viridiplantae</taxon>
        <taxon>Streptophyta</taxon>
        <taxon>Embryophyta</taxon>
        <taxon>Tracheophyta</taxon>
        <taxon>Spermatophyta</taxon>
        <taxon>Magnoliopsida</taxon>
        <taxon>eudicotyledons</taxon>
        <taxon>Gunneridae</taxon>
        <taxon>Pentapetalae</taxon>
        <taxon>asterids</taxon>
        <taxon>lamiids</taxon>
        <taxon>Lamiales</taxon>
        <taxon>Gesneriaceae</taxon>
        <taxon>Didymocarpoideae</taxon>
        <taxon>Trichosporeae</taxon>
        <taxon>Loxocarpinae</taxon>
        <taxon>Dorcoceras</taxon>
    </lineage>
</organism>
<dbReference type="Proteomes" id="UP000250235">
    <property type="component" value="Unassembled WGS sequence"/>
</dbReference>
<accession>A0A2Z7AZN6</accession>
<dbReference type="AlphaFoldDB" id="A0A2Z7AZN6"/>
<reference evidence="2 3" key="1">
    <citation type="journal article" date="2015" name="Proc. Natl. Acad. Sci. U.S.A.">
        <title>The resurrection genome of Boea hygrometrica: A blueprint for survival of dehydration.</title>
        <authorList>
            <person name="Xiao L."/>
            <person name="Yang G."/>
            <person name="Zhang L."/>
            <person name="Yang X."/>
            <person name="Zhao S."/>
            <person name="Ji Z."/>
            <person name="Zhou Q."/>
            <person name="Hu M."/>
            <person name="Wang Y."/>
            <person name="Chen M."/>
            <person name="Xu Y."/>
            <person name="Jin H."/>
            <person name="Xiao X."/>
            <person name="Hu G."/>
            <person name="Bao F."/>
            <person name="Hu Y."/>
            <person name="Wan P."/>
            <person name="Li L."/>
            <person name="Deng X."/>
            <person name="Kuang T."/>
            <person name="Xiang C."/>
            <person name="Zhu J.K."/>
            <person name="Oliver M.J."/>
            <person name="He Y."/>
        </authorList>
    </citation>
    <scope>NUCLEOTIDE SEQUENCE [LARGE SCALE GENOMIC DNA]</scope>
    <source>
        <strain evidence="3">cv. XS01</strain>
    </source>
</reference>
<feature type="region of interest" description="Disordered" evidence="1">
    <location>
        <begin position="33"/>
        <end position="60"/>
    </location>
</feature>
<evidence type="ECO:0000313" key="2">
    <source>
        <dbReference type="EMBL" id="KZV26828.1"/>
    </source>
</evidence>
<name>A0A2Z7AZN6_9LAMI</name>
<sequence>MEGLQTAYRSAMAHAQESTAKLSSLVSSLEKSKTIESASSSSGVGSSADQSVLLLTRPPR</sequence>
<dbReference type="EMBL" id="KV011136">
    <property type="protein sequence ID" value="KZV26828.1"/>
    <property type="molecule type" value="Genomic_DNA"/>
</dbReference>
<protein>
    <submittedName>
        <fullName evidence="2">Uncharacterized protein</fullName>
    </submittedName>
</protein>
<evidence type="ECO:0000256" key="1">
    <source>
        <dbReference type="SAM" id="MobiDB-lite"/>
    </source>
</evidence>
<feature type="compositionally biased region" description="Low complexity" evidence="1">
    <location>
        <begin position="37"/>
        <end position="52"/>
    </location>
</feature>
<gene>
    <name evidence="2" type="ORF">F511_06675</name>
</gene>